<feature type="domain" description="ABC-type transport auxiliary lipoprotein component" evidence="1">
    <location>
        <begin position="30"/>
        <end position="185"/>
    </location>
</feature>
<sequence length="232" mass="24922">MTLVRVSRLLLLTGLLGLGGCMSKAPTPLYQLDSGSPAIPQKANGPAVLLGPIQLAEYLSQDNLLQRQADGSLLADRDARWAGRLSANVDDVLLRQLAGRLNSQRVALAPAIGFSADVQAQLNITRLDSGPTQPAVLEAQWRLVDKAGQLRDTRLVRLQEEHQGSAADQVRAQGVLLQRLAGEMAETIGPLSRQLAESARKAEARAATATKEKPSRIPVAEPVRNGAEVFRF</sequence>
<dbReference type="STRING" id="1007099.SAMN05216287_1407"/>
<dbReference type="AlphaFoldDB" id="A0A1H2W2C4"/>
<dbReference type="EMBL" id="FNNU01000002">
    <property type="protein sequence ID" value="SDW74384.1"/>
    <property type="molecule type" value="Genomic_DNA"/>
</dbReference>
<evidence type="ECO:0000313" key="3">
    <source>
        <dbReference type="Proteomes" id="UP000243778"/>
    </source>
</evidence>
<evidence type="ECO:0000259" key="1">
    <source>
        <dbReference type="Pfam" id="PF03886"/>
    </source>
</evidence>
<reference evidence="3" key="1">
    <citation type="submission" date="2016-10" db="EMBL/GenBank/DDBJ databases">
        <authorList>
            <person name="Varghese N."/>
            <person name="Submissions S."/>
        </authorList>
    </citation>
    <scope>NUCLEOTIDE SEQUENCE [LARGE SCALE GENOMIC DNA]</scope>
    <source>
        <strain evidence="3">NRRL B-59562</strain>
    </source>
</reference>
<dbReference type="Proteomes" id="UP000243778">
    <property type="component" value="Unassembled WGS sequence"/>
</dbReference>
<gene>
    <name evidence="2" type="ORF">SAMN05216287_1407</name>
</gene>
<evidence type="ECO:0000313" key="2">
    <source>
        <dbReference type="EMBL" id="SDW74384.1"/>
    </source>
</evidence>
<name>A0A1H2W2C4_9PSED</name>
<dbReference type="SUPFAM" id="SSF159594">
    <property type="entry name" value="XCC0632-like"/>
    <property type="match status" value="1"/>
</dbReference>
<dbReference type="InterPro" id="IPR005586">
    <property type="entry name" value="ABC_trans_aux"/>
</dbReference>
<dbReference type="RefSeq" id="WP_090225850.1">
    <property type="nucleotide sequence ID" value="NZ_FNNU01000002.1"/>
</dbReference>
<proteinExistence type="predicted"/>
<protein>
    <recommendedName>
        <fullName evidence="1">ABC-type transport auxiliary lipoprotein component domain-containing protein</fullName>
    </recommendedName>
</protein>
<dbReference type="Pfam" id="PF03886">
    <property type="entry name" value="ABC_trans_aux"/>
    <property type="match status" value="1"/>
</dbReference>
<keyword evidence="3" id="KW-1185">Reference proteome</keyword>
<dbReference type="Gene3D" id="3.40.50.10610">
    <property type="entry name" value="ABC-type transport auxiliary lipoprotein component"/>
    <property type="match status" value="1"/>
</dbReference>
<dbReference type="PROSITE" id="PS51257">
    <property type="entry name" value="PROKAR_LIPOPROTEIN"/>
    <property type="match status" value="1"/>
</dbReference>
<accession>A0A1H2W2C4</accession>
<organism evidence="2 3">
    <name type="scientific">Pseudomonas kuykendallii</name>
    <dbReference type="NCBI Taxonomy" id="1007099"/>
    <lineage>
        <taxon>Bacteria</taxon>
        <taxon>Pseudomonadati</taxon>
        <taxon>Pseudomonadota</taxon>
        <taxon>Gammaproteobacteria</taxon>
        <taxon>Pseudomonadales</taxon>
        <taxon>Pseudomonadaceae</taxon>
        <taxon>Pseudomonas</taxon>
    </lineage>
</organism>
<dbReference type="OrthoDB" id="7025370at2"/>